<name>A1ZNZ5_MICM2</name>
<evidence type="ECO:0000313" key="8">
    <source>
        <dbReference type="Proteomes" id="UP000004095"/>
    </source>
</evidence>
<protein>
    <recommendedName>
        <fullName evidence="2">dUTP diphosphatase</fullName>
        <ecNumber evidence="2">3.6.1.23</ecNumber>
    </recommendedName>
</protein>
<dbReference type="Gene3D" id="3.10.28.10">
    <property type="entry name" value="Homing endonucleases"/>
    <property type="match status" value="1"/>
</dbReference>
<comment type="catalytic activity">
    <reaction evidence="5">
        <text>dUTP + H2O = dUMP + diphosphate + H(+)</text>
        <dbReference type="Rhea" id="RHEA:10248"/>
        <dbReference type="ChEBI" id="CHEBI:15377"/>
        <dbReference type="ChEBI" id="CHEBI:15378"/>
        <dbReference type="ChEBI" id="CHEBI:33019"/>
        <dbReference type="ChEBI" id="CHEBI:61555"/>
        <dbReference type="ChEBI" id="CHEBI:246422"/>
        <dbReference type="EC" id="3.6.1.23"/>
    </reaction>
</comment>
<dbReference type="InterPro" id="IPR029054">
    <property type="entry name" value="dUTPase-like"/>
</dbReference>
<dbReference type="SUPFAM" id="SSF51283">
    <property type="entry name" value="dUTPase-like"/>
    <property type="match status" value="1"/>
</dbReference>
<dbReference type="InterPro" id="IPR008181">
    <property type="entry name" value="dUTPase"/>
</dbReference>
<evidence type="ECO:0000313" key="7">
    <source>
        <dbReference type="EMBL" id="EAY27787.1"/>
    </source>
</evidence>
<accession>A1ZNZ5</accession>
<dbReference type="InterPro" id="IPR036157">
    <property type="entry name" value="dUTPase-like_sf"/>
</dbReference>
<dbReference type="InterPro" id="IPR027434">
    <property type="entry name" value="Homing_endonucl"/>
</dbReference>
<dbReference type="AlphaFoldDB" id="A1ZNZ5"/>
<keyword evidence="8" id="KW-1185">Reference proteome</keyword>
<gene>
    <name evidence="7" type="ORF">M23134_00227</name>
</gene>
<dbReference type="Proteomes" id="UP000004095">
    <property type="component" value="Unassembled WGS sequence"/>
</dbReference>
<sequence length="350" mass="39431">MSLANNFFSDIDTEGKAYCLGWIAANGIVDQHQVELRVAYQQVRMLEVLRSIIDKELPIGEIEDANTGRQAYLKLESDKIAQSVCQWLQVSVEDQYLTTAKLPAIEHKFLQWSFIRGVFDAYGNINLDTIEFTLTTRSENLLYDIKAFCKIPAEVTNTGELFTLNLQRNNALDFLGNLYDHASYGLEANQEIYARLCALVPGFTAKISEKYPFKWVKALADAVPPFKERVSDSGYDLTLVKKVKEVGDVTFFDTGIKVQPGYGWYFDLVPRSSISKTGYMLANSVGVIDRTYTGNVLVPLRKVDVKMPDLDLPARIVQIIPRPIVHVQWQQVEDFDETARGEGGFGSTNT</sequence>
<dbReference type="RefSeq" id="WP_002698739.1">
    <property type="nucleotide sequence ID" value="NZ_AAWS01000020.1"/>
</dbReference>
<evidence type="ECO:0000256" key="3">
    <source>
        <dbReference type="ARBA" id="ARBA00022801"/>
    </source>
</evidence>
<evidence type="ECO:0000256" key="4">
    <source>
        <dbReference type="ARBA" id="ARBA00023080"/>
    </source>
</evidence>
<dbReference type="GO" id="GO:0000287">
    <property type="term" value="F:magnesium ion binding"/>
    <property type="evidence" value="ECO:0007669"/>
    <property type="project" value="InterPro"/>
</dbReference>
<keyword evidence="3 7" id="KW-0378">Hydrolase</keyword>
<dbReference type="Gene3D" id="2.70.40.10">
    <property type="match status" value="1"/>
</dbReference>
<evidence type="ECO:0000256" key="5">
    <source>
        <dbReference type="ARBA" id="ARBA00047686"/>
    </source>
</evidence>
<dbReference type="GO" id="GO:0046081">
    <property type="term" value="P:dUTP catabolic process"/>
    <property type="evidence" value="ECO:0007669"/>
    <property type="project" value="InterPro"/>
</dbReference>
<proteinExistence type="inferred from homology"/>
<evidence type="ECO:0000256" key="1">
    <source>
        <dbReference type="ARBA" id="ARBA00006581"/>
    </source>
</evidence>
<keyword evidence="4" id="KW-0546">Nucleotide metabolism</keyword>
<dbReference type="GO" id="GO:0006226">
    <property type="term" value="P:dUMP biosynthetic process"/>
    <property type="evidence" value="ECO:0007669"/>
    <property type="project" value="InterPro"/>
</dbReference>
<dbReference type="PANTHER" id="PTHR11241:SF0">
    <property type="entry name" value="DEOXYURIDINE 5'-TRIPHOSPHATE NUCLEOTIDOHYDROLASE"/>
    <property type="match status" value="1"/>
</dbReference>
<dbReference type="SUPFAM" id="SSF55608">
    <property type="entry name" value="Homing endonucleases"/>
    <property type="match status" value="1"/>
</dbReference>
<dbReference type="EC" id="3.6.1.23" evidence="2"/>
<organism evidence="7 8">
    <name type="scientific">Microscilla marina ATCC 23134</name>
    <dbReference type="NCBI Taxonomy" id="313606"/>
    <lineage>
        <taxon>Bacteria</taxon>
        <taxon>Pseudomonadati</taxon>
        <taxon>Bacteroidota</taxon>
        <taxon>Cytophagia</taxon>
        <taxon>Cytophagales</taxon>
        <taxon>Microscillaceae</taxon>
        <taxon>Microscilla</taxon>
    </lineage>
</organism>
<dbReference type="GO" id="GO:0004170">
    <property type="term" value="F:dUTP diphosphatase activity"/>
    <property type="evidence" value="ECO:0007669"/>
    <property type="project" value="UniProtKB-EC"/>
</dbReference>
<reference evidence="7 8" key="1">
    <citation type="submission" date="2007-01" db="EMBL/GenBank/DDBJ databases">
        <authorList>
            <person name="Haygood M."/>
            <person name="Podell S."/>
            <person name="Anderson C."/>
            <person name="Hopkinson B."/>
            <person name="Roe K."/>
            <person name="Barbeau K."/>
            <person name="Gaasterland T."/>
            <person name="Ferriera S."/>
            <person name="Johnson J."/>
            <person name="Kravitz S."/>
            <person name="Beeson K."/>
            <person name="Sutton G."/>
            <person name="Rogers Y.-H."/>
            <person name="Friedman R."/>
            <person name="Frazier M."/>
            <person name="Venter J.C."/>
        </authorList>
    </citation>
    <scope>NUCLEOTIDE SEQUENCE [LARGE SCALE GENOMIC DNA]</scope>
    <source>
        <strain evidence="7 8">ATCC 23134</strain>
    </source>
</reference>
<comment type="similarity">
    <text evidence="1">Belongs to the dUTPase family.</text>
</comment>
<dbReference type="OrthoDB" id="9809956at2"/>
<feature type="domain" description="dUTPase-like" evidence="6">
    <location>
        <begin position="228"/>
        <end position="348"/>
    </location>
</feature>
<dbReference type="InterPro" id="IPR033704">
    <property type="entry name" value="dUTPase_trimeric"/>
</dbReference>
<evidence type="ECO:0000256" key="2">
    <source>
        <dbReference type="ARBA" id="ARBA00012379"/>
    </source>
</evidence>
<comment type="caution">
    <text evidence="7">The sequence shown here is derived from an EMBL/GenBank/DDBJ whole genome shotgun (WGS) entry which is preliminary data.</text>
</comment>
<dbReference type="CDD" id="cd07557">
    <property type="entry name" value="trimeric_dUTPase"/>
    <property type="match status" value="1"/>
</dbReference>
<dbReference type="eggNOG" id="COG0756">
    <property type="taxonomic scope" value="Bacteria"/>
</dbReference>
<evidence type="ECO:0000259" key="6">
    <source>
        <dbReference type="Pfam" id="PF00692"/>
    </source>
</evidence>
<dbReference type="EMBL" id="AAWS01000020">
    <property type="protein sequence ID" value="EAY27787.1"/>
    <property type="molecule type" value="Genomic_DNA"/>
</dbReference>
<dbReference type="Pfam" id="PF00692">
    <property type="entry name" value="dUTPase"/>
    <property type="match status" value="1"/>
</dbReference>
<dbReference type="PANTHER" id="PTHR11241">
    <property type="entry name" value="DEOXYURIDINE 5'-TRIPHOSPHATE NUCLEOTIDOHYDROLASE"/>
    <property type="match status" value="1"/>
</dbReference>